<sequence length="227" mass="25136">MTNIDRVELQAMAQILHNLWFEPPGEELLEMVAEIPFAEQWPLGDSSPEAMQACELMDAASANPHDEQAIEALQMDYTRLFVGPGVPLCPPWGSVYLCETGLLNDVSTQALVAFYKDSGLELDSTRNEPMDHLGLMLAVLANALATEEGAIPAVMEAYDDVAFSTAWMARLLREYLMPFAPKCIELLAANAKTDFYRALAPLTLNYLQSLQSQLEAELISHKSDTMH</sequence>
<dbReference type="InterPro" id="IPR050289">
    <property type="entry name" value="TorD/DmsD_chaperones"/>
</dbReference>
<name>A0ABT0N9U3_9GAMM</name>
<dbReference type="PANTHER" id="PTHR34227:SF13">
    <property type="entry name" value="TAT PROOFREADING CHAPERONE DMSD-RELATED"/>
    <property type="match status" value="1"/>
</dbReference>
<keyword evidence="3" id="KW-1185">Reference proteome</keyword>
<dbReference type="RefSeq" id="WP_249249812.1">
    <property type="nucleotide sequence ID" value="NZ_JAKIKT010000006.1"/>
</dbReference>
<keyword evidence="1" id="KW-0143">Chaperone</keyword>
<comment type="caution">
    <text evidence="2">The sequence shown here is derived from an EMBL/GenBank/DDBJ whole genome shotgun (WGS) entry which is preliminary data.</text>
</comment>
<dbReference type="SUPFAM" id="SSF89155">
    <property type="entry name" value="TorD-like"/>
    <property type="match status" value="1"/>
</dbReference>
<evidence type="ECO:0000313" key="3">
    <source>
        <dbReference type="Proteomes" id="UP001202831"/>
    </source>
</evidence>
<dbReference type="Proteomes" id="UP001202831">
    <property type="component" value="Unassembled WGS sequence"/>
</dbReference>
<dbReference type="EMBL" id="JAKIKT010000006">
    <property type="protein sequence ID" value="MCL2915231.1"/>
    <property type="molecule type" value="Genomic_DNA"/>
</dbReference>
<dbReference type="PANTHER" id="PTHR34227">
    <property type="entry name" value="CHAPERONE PROTEIN YCDY"/>
    <property type="match status" value="1"/>
</dbReference>
<dbReference type="Pfam" id="PF02613">
    <property type="entry name" value="Nitrate_red_del"/>
    <property type="match status" value="1"/>
</dbReference>
<gene>
    <name evidence="2" type="ORF">L2725_15835</name>
</gene>
<dbReference type="Gene3D" id="1.10.3480.10">
    <property type="entry name" value="TorD-like"/>
    <property type="match status" value="1"/>
</dbReference>
<organism evidence="2 3">
    <name type="scientific">Shewanella corallii</name>
    <dbReference type="NCBI Taxonomy" id="560080"/>
    <lineage>
        <taxon>Bacteria</taxon>
        <taxon>Pseudomonadati</taxon>
        <taxon>Pseudomonadota</taxon>
        <taxon>Gammaproteobacteria</taxon>
        <taxon>Alteromonadales</taxon>
        <taxon>Shewanellaceae</taxon>
        <taxon>Shewanella</taxon>
    </lineage>
</organism>
<evidence type="ECO:0000256" key="1">
    <source>
        <dbReference type="ARBA" id="ARBA00023186"/>
    </source>
</evidence>
<proteinExistence type="predicted"/>
<dbReference type="InterPro" id="IPR036411">
    <property type="entry name" value="TorD-like_sf"/>
</dbReference>
<protein>
    <submittedName>
        <fullName evidence="2">Molecular chaperone TorD family protein</fullName>
    </submittedName>
</protein>
<accession>A0ABT0N9U3</accession>
<dbReference type="InterPro" id="IPR020945">
    <property type="entry name" value="DMSO/NO3_reduct_chaperone"/>
</dbReference>
<reference evidence="2 3" key="1">
    <citation type="submission" date="2022-01" db="EMBL/GenBank/DDBJ databases">
        <title>Whole genome-based taxonomy of the Shewanellaceae.</title>
        <authorList>
            <person name="Martin-Rodriguez A.J."/>
        </authorList>
    </citation>
    <scope>NUCLEOTIDE SEQUENCE [LARGE SCALE GENOMIC DNA]</scope>
    <source>
        <strain evidence="2 3">DSM 21332</strain>
    </source>
</reference>
<evidence type="ECO:0000313" key="2">
    <source>
        <dbReference type="EMBL" id="MCL2915231.1"/>
    </source>
</evidence>